<protein>
    <recommendedName>
        <fullName evidence="1">Reverse transcriptase domain-containing protein</fullName>
    </recommendedName>
</protein>
<dbReference type="Pfam" id="PF00078">
    <property type="entry name" value="RVT_1"/>
    <property type="match status" value="1"/>
</dbReference>
<dbReference type="InterPro" id="IPR000477">
    <property type="entry name" value="RT_dom"/>
</dbReference>
<dbReference type="OrthoDB" id="116078at2759"/>
<dbReference type="AlphaFoldDB" id="A0A225V7G6"/>
<sequence length="174" mass="19548">MAADSIEKTAFTCKYGLFEWLVMPFGLCNAVPASERLMVNVLVDLKWRTCLVYLDECVVFSSDFPTHLVRLKQVLNGRLQVKTKEVQVGPRSSRVLVTPSSILPNPEKVKAVINYIPGYAGISAPIERLKLKGAAFTDDYEAVFLQLKRCLVEPPILVYPDFSERVNDARRVNA</sequence>
<dbReference type="PANTHER" id="PTHR24559">
    <property type="entry name" value="TRANSPOSON TY3-I GAG-POL POLYPROTEIN"/>
    <property type="match status" value="1"/>
</dbReference>
<feature type="domain" description="Reverse transcriptase" evidence="1">
    <location>
        <begin position="4"/>
        <end position="79"/>
    </location>
</feature>
<dbReference type="EMBL" id="NBNE01007125">
    <property type="protein sequence ID" value="OWZ01064.1"/>
    <property type="molecule type" value="Genomic_DNA"/>
</dbReference>
<evidence type="ECO:0000259" key="1">
    <source>
        <dbReference type="Pfam" id="PF00078"/>
    </source>
</evidence>
<dbReference type="Gene3D" id="3.10.10.10">
    <property type="entry name" value="HIV Type 1 Reverse Transcriptase, subunit A, domain 1"/>
    <property type="match status" value="1"/>
</dbReference>
<name>A0A225V7G6_9STRA</name>
<keyword evidence="3" id="KW-1185">Reference proteome</keyword>
<organism evidence="2 3">
    <name type="scientific">Phytophthora megakarya</name>
    <dbReference type="NCBI Taxonomy" id="4795"/>
    <lineage>
        <taxon>Eukaryota</taxon>
        <taxon>Sar</taxon>
        <taxon>Stramenopiles</taxon>
        <taxon>Oomycota</taxon>
        <taxon>Peronosporomycetes</taxon>
        <taxon>Peronosporales</taxon>
        <taxon>Peronosporaceae</taxon>
        <taxon>Phytophthora</taxon>
    </lineage>
</organism>
<reference evidence="3" key="1">
    <citation type="submission" date="2017-03" db="EMBL/GenBank/DDBJ databases">
        <title>Phytopthora megakarya and P. palmivora, two closely related causual agents of cacao black pod achieved similar genome size and gene model numbers by different mechanisms.</title>
        <authorList>
            <person name="Ali S."/>
            <person name="Shao J."/>
            <person name="Larry D.J."/>
            <person name="Kronmiller B."/>
            <person name="Shen D."/>
            <person name="Strem M.D."/>
            <person name="Melnick R.L."/>
            <person name="Guiltinan M.J."/>
            <person name="Tyler B.M."/>
            <person name="Meinhardt L.W."/>
            <person name="Bailey B.A."/>
        </authorList>
    </citation>
    <scope>NUCLEOTIDE SEQUENCE [LARGE SCALE GENOMIC DNA]</scope>
    <source>
        <strain evidence="3">zdho120</strain>
    </source>
</reference>
<dbReference type="Gene3D" id="3.30.70.270">
    <property type="match status" value="2"/>
</dbReference>
<dbReference type="Proteomes" id="UP000198211">
    <property type="component" value="Unassembled WGS sequence"/>
</dbReference>
<proteinExistence type="predicted"/>
<dbReference type="SUPFAM" id="SSF56672">
    <property type="entry name" value="DNA/RNA polymerases"/>
    <property type="match status" value="1"/>
</dbReference>
<dbReference type="InterPro" id="IPR053134">
    <property type="entry name" value="RNA-dir_DNA_polymerase"/>
</dbReference>
<dbReference type="InterPro" id="IPR043502">
    <property type="entry name" value="DNA/RNA_pol_sf"/>
</dbReference>
<comment type="caution">
    <text evidence="2">The sequence shown here is derived from an EMBL/GenBank/DDBJ whole genome shotgun (WGS) entry which is preliminary data.</text>
</comment>
<dbReference type="PANTHER" id="PTHR24559:SF444">
    <property type="entry name" value="REVERSE TRANSCRIPTASE DOMAIN-CONTAINING PROTEIN"/>
    <property type="match status" value="1"/>
</dbReference>
<gene>
    <name evidence="2" type="ORF">PHMEG_00027621</name>
</gene>
<evidence type="ECO:0000313" key="2">
    <source>
        <dbReference type="EMBL" id="OWZ01064.1"/>
    </source>
</evidence>
<dbReference type="InterPro" id="IPR043128">
    <property type="entry name" value="Rev_trsase/Diguanyl_cyclase"/>
</dbReference>
<accession>A0A225V7G6</accession>
<evidence type="ECO:0000313" key="3">
    <source>
        <dbReference type="Proteomes" id="UP000198211"/>
    </source>
</evidence>